<reference evidence="4" key="1">
    <citation type="journal article" date="2019" name="Int. J. Syst. Evol. Microbiol.">
        <title>The Global Catalogue of Microorganisms (GCM) 10K type strain sequencing project: providing services to taxonomists for standard genome sequencing and annotation.</title>
        <authorList>
            <consortium name="The Broad Institute Genomics Platform"/>
            <consortium name="The Broad Institute Genome Sequencing Center for Infectious Disease"/>
            <person name="Wu L."/>
            <person name="Ma J."/>
        </authorList>
    </citation>
    <scope>NUCLEOTIDE SEQUENCE [LARGE SCALE GENOMIC DNA]</scope>
    <source>
        <strain evidence="4">JCM 17666</strain>
    </source>
</reference>
<evidence type="ECO:0000256" key="1">
    <source>
        <dbReference type="ARBA" id="ARBA00006987"/>
    </source>
</evidence>
<evidence type="ECO:0000256" key="2">
    <source>
        <dbReference type="SAM" id="SignalP"/>
    </source>
</evidence>
<keyword evidence="2" id="KW-0732">Signal</keyword>
<dbReference type="PIRSF" id="PIRSF017082">
    <property type="entry name" value="YflP"/>
    <property type="match status" value="1"/>
</dbReference>
<dbReference type="Gene3D" id="3.40.190.10">
    <property type="entry name" value="Periplasmic binding protein-like II"/>
    <property type="match status" value="1"/>
</dbReference>
<dbReference type="PANTHER" id="PTHR42928:SF5">
    <property type="entry name" value="BLR1237 PROTEIN"/>
    <property type="match status" value="1"/>
</dbReference>
<accession>A0ABP8GY42</accession>
<dbReference type="RefSeq" id="WP_345249005.1">
    <property type="nucleotide sequence ID" value="NZ_BAABFO010000008.1"/>
</dbReference>
<feature type="chain" id="PRO_5045156890" evidence="2">
    <location>
        <begin position="27"/>
        <end position="323"/>
    </location>
</feature>
<sequence length="323" mass="34222">MPTLRHIASIAAAVAALHTAAPACLAQTWTDRPTRVLVGQTAGGSGDFLARLISNALTQVTQRTFVVENRVGASGMIASDAVARSEPDGHTVAVVGSTHARLPALFDNVPYDTLKSFKCVGLIAGGPYVLAVHPSVPATTLPELIDYLKKHPSFFGDAGVGSGQHMSAELFKHLTKVPISQISYKGGGAMQVDLLAGRVSLGFDNPSSILKYIQQGGLRAIAITDTQRFAELPDVPTMAELGYPEMTVVGWFSLLASAGTPQPILDAFNKALNTALARPDVIESLRRVGSRPLPDTPAACDNLIAAETRKWGDMLRSLHIQKP</sequence>
<evidence type="ECO:0000313" key="3">
    <source>
        <dbReference type="EMBL" id="GAA4331678.1"/>
    </source>
</evidence>
<dbReference type="InterPro" id="IPR042100">
    <property type="entry name" value="Bug_dom1"/>
</dbReference>
<comment type="similarity">
    <text evidence="1">Belongs to the UPF0065 (bug) family.</text>
</comment>
<organism evidence="3 4">
    <name type="scientific">Pigmentiphaga soli</name>
    <dbReference type="NCBI Taxonomy" id="1007095"/>
    <lineage>
        <taxon>Bacteria</taxon>
        <taxon>Pseudomonadati</taxon>
        <taxon>Pseudomonadota</taxon>
        <taxon>Betaproteobacteria</taxon>
        <taxon>Burkholderiales</taxon>
        <taxon>Alcaligenaceae</taxon>
        <taxon>Pigmentiphaga</taxon>
    </lineage>
</organism>
<feature type="signal peptide" evidence="2">
    <location>
        <begin position="1"/>
        <end position="26"/>
    </location>
</feature>
<dbReference type="Proteomes" id="UP001501671">
    <property type="component" value="Unassembled WGS sequence"/>
</dbReference>
<dbReference type="InterPro" id="IPR005064">
    <property type="entry name" value="BUG"/>
</dbReference>
<name>A0ABP8GY42_9BURK</name>
<gene>
    <name evidence="3" type="ORF">GCM10023144_20610</name>
</gene>
<dbReference type="Gene3D" id="3.40.190.150">
    <property type="entry name" value="Bordetella uptake gene, domain 1"/>
    <property type="match status" value="1"/>
</dbReference>
<comment type="caution">
    <text evidence="3">The sequence shown here is derived from an EMBL/GenBank/DDBJ whole genome shotgun (WGS) entry which is preliminary data.</text>
</comment>
<dbReference type="SUPFAM" id="SSF53850">
    <property type="entry name" value="Periplasmic binding protein-like II"/>
    <property type="match status" value="1"/>
</dbReference>
<protein>
    <submittedName>
        <fullName evidence="3">Tripartite tricarboxylate transporter substrate binding protein</fullName>
    </submittedName>
</protein>
<keyword evidence="4" id="KW-1185">Reference proteome</keyword>
<evidence type="ECO:0000313" key="4">
    <source>
        <dbReference type="Proteomes" id="UP001501671"/>
    </source>
</evidence>
<dbReference type="Pfam" id="PF03401">
    <property type="entry name" value="TctC"/>
    <property type="match status" value="1"/>
</dbReference>
<dbReference type="PANTHER" id="PTHR42928">
    <property type="entry name" value="TRICARBOXYLATE-BINDING PROTEIN"/>
    <property type="match status" value="1"/>
</dbReference>
<dbReference type="EMBL" id="BAABFO010000008">
    <property type="protein sequence ID" value="GAA4331678.1"/>
    <property type="molecule type" value="Genomic_DNA"/>
</dbReference>
<proteinExistence type="inferred from homology"/>